<evidence type="ECO:0000313" key="5">
    <source>
        <dbReference type="EMBL" id="KAJ1520449.1"/>
    </source>
</evidence>
<comment type="caution">
    <text evidence="5">The sequence shown here is derived from an EMBL/GenBank/DDBJ whole genome shotgun (WGS) entry which is preliminary data.</text>
</comment>
<evidence type="ECO:0000256" key="4">
    <source>
        <dbReference type="SAM" id="Phobius"/>
    </source>
</evidence>
<feature type="compositionally biased region" description="Polar residues" evidence="3">
    <location>
        <begin position="176"/>
        <end position="192"/>
    </location>
</feature>
<keyword evidence="4" id="KW-0472">Membrane</keyword>
<evidence type="ECO:0000256" key="1">
    <source>
        <dbReference type="ARBA" id="ARBA00023157"/>
    </source>
</evidence>
<sequence length="608" mass="66257">MVGVSPSNDAAGLQNEVRALDILDSVLSQAQDGHEVGDATVPPFLGSVLSQAIGQRCSDANAMALRGPHQLSTPMDTQNINNLHVESSDSITTGNITVFHQPVTLNTAAPVRFGQGKVSHNESKERIRTDVAAPPKLASRGCRRFMRWPWVLVPTAVVAVLIAVITVVVLVSGSTTSAETTTWGPTSTATDWTKTPTNQTDTSTTPADQTDPTTVATVTDPSPGTSSVTTTITTTTEVCGKNMFLCKNGNCIDIMKKCSGTDNCGDGSDEDPLLCDVPMRNITVGTKVMARLEYRPEHEAVWILMCGSDSCSRLVVQGYSSLDGSLAYDSYTNCTLKGQNCLAGGSGSPGQMVPFSAGNVSFFVTHSDTQGLKVALRMHEDYATSVVAPADSKHLWIRPQLWYFDMPTTYYDSCNDTSDFQCNDGQCINGQLVCAGTADIGCSDSLNLDPAICNKHAINVTVGQTVRAIAHFDYDRHGSNMIFDMCDDYVCSNIIVDGYWKAHDNHLLWYFASTKSCNSLGQDCALPDNFNDCPTYPPDSCFMWSTGVYTFEILRNEHNRLFVWLIDPVGPKTKRLESFVDVSDDAFLLRVRPHFWDQDMPVQFVTKN</sequence>
<feature type="transmembrane region" description="Helical" evidence="4">
    <location>
        <begin position="150"/>
        <end position="171"/>
    </location>
</feature>
<dbReference type="PANTHER" id="PTHR46876:SF1">
    <property type="entry name" value="LOW-DENSITY LIPOPROTEIN RECEPTOR-RELATED PROTEIN 11"/>
    <property type="match status" value="1"/>
</dbReference>
<dbReference type="Gene3D" id="4.10.400.10">
    <property type="entry name" value="Low-density Lipoprotein Receptor"/>
    <property type="match status" value="1"/>
</dbReference>
<keyword evidence="6" id="KW-1185">Reference proteome</keyword>
<dbReference type="SMART" id="SM00192">
    <property type="entry name" value="LDLa"/>
    <property type="match status" value="2"/>
</dbReference>
<reference evidence="5" key="1">
    <citation type="submission" date="2022-12" db="EMBL/GenBank/DDBJ databases">
        <title>Chromosome-level genome assembly of the bean flower thrips Megalurothrips usitatus.</title>
        <authorList>
            <person name="Ma L."/>
            <person name="Liu Q."/>
            <person name="Li H."/>
            <person name="Cai W."/>
        </authorList>
    </citation>
    <scope>NUCLEOTIDE SEQUENCE</scope>
    <source>
        <strain evidence="5">Cailab_2022a</strain>
    </source>
</reference>
<protein>
    <submittedName>
        <fullName evidence="5">Uncharacterized protein</fullName>
    </submittedName>
</protein>
<feature type="disulfide bond" evidence="2">
    <location>
        <begin position="239"/>
        <end position="251"/>
    </location>
</feature>
<evidence type="ECO:0000256" key="3">
    <source>
        <dbReference type="SAM" id="MobiDB-lite"/>
    </source>
</evidence>
<evidence type="ECO:0000256" key="2">
    <source>
        <dbReference type="PROSITE-ProRule" id="PRU00124"/>
    </source>
</evidence>
<proteinExistence type="predicted"/>
<dbReference type="CDD" id="cd00112">
    <property type="entry name" value="LDLa"/>
    <property type="match status" value="1"/>
</dbReference>
<dbReference type="InterPro" id="IPR036055">
    <property type="entry name" value="LDL_receptor-like_sf"/>
</dbReference>
<feature type="disulfide bond" evidence="2">
    <location>
        <begin position="246"/>
        <end position="264"/>
    </location>
</feature>
<dbReference type="AlphaFoldDB" id="A0AAV7X3G1"/>
<organism evidence="5 6">
    <name type="scientific">Megalurothrips usitatus</name>
    <name type="common">bean blossom thrips</name>
    <dbReference type="NCBI Taxonomy" id="439358"/>
    <lineage>
        <taxon>Eukaryota</taxon>
        <taxon>Metazoa</taxon>
        <taxon>Ecdysozoa</taxon>
        <taxon>Arthropoda</taxon>
        <taxon>Hexapoda</taxon>
        <taxon>Insecta</taxon>
        <taxon>Pterygota</taxon>
        <taxon>Neoptera</taxon>
        <taxon>Paraneoptera</taxon>
        <taxon>Thysanoptera</taxon>
        <taxon>Terebrantia</taxon>
        <taxon>Thripoidea</taxon>
        <taxon>Thripidae</taxon>
        <taxon>Megalurothrips</taxon>
    </lineage>
</organism>
<accession>A0AAV7X3G1</accession>
<dbReference type="PANTHER" id="PTHR46876">
    <property type="entry name" value="LOW-DENSITY LIPOPROTEIN RECEPTOR-RELATED PROTEIN 11"/>
    <property type="match status" value="1"/>
</dbReference>
<keyword evidence="4" id="KW-1133">Transmembrane helix</keyword>
<dbReference type="Pfam" id="PF00057">
    <property type="entry name" value="Ldl_recept_a"/>
    <property type="match status" value="1"/>
</dbReference>
<gene>
    <name evidence="5" type="ORF">ONE63_003577</name>
</gene>
<dbReference type="Proteomes" id="UP001075354">
    <property type="component" value="Chromosome 14"/>
</dbReference>
<dbReference type="PROSITE" id="PS50068">
    <property type="entry name" value="LDLRA_2"/>
    <property type="match status" value="2"/>
</dbReference>
<keyword evidence="1 2" id="KW-1015">Disulfide bond</keyword>
<dbReference type="EMBL" id="JAPTSV010000014">
    <property type="protein sequence ID" value="KAJ1520449.1"/>
    <property type="molecule type" value="Genomic_DNA"/>
</dbReference>
<name>A0AAV7X3G1_9NEOP</name>
<dbReference type="InterPro" id="IPR002172">
    <property type="entry name" value="LDrepeatLR_classA_rpt"/>
</dbReference>
<evidence type="ECO:0000313" key="6">
    <source>
        <dbReference type="Proteomes" id="UP001075354"/>
    </source>
</evidence>
<feature type="compositionally biased region" description="Low complexity" evidence="3">
    <location>
        <begin position="193"/>
        <end position="229"/>
    </location>
</feature>
<feature type="region of interest" description="Disordered" evidence="3">
    <location>
        <begin position="176"/>
        <end position="229"/>
    </location>
</feature>
<keyword evidence="4" id="KW-0812">Transmembrane</keyword>
<comment type="caution">
    <text evidence="2">Lacks conserved residue(s) required for the propagation of feature annotation.</text>
</comment>
<dbReference type="SUPFAM" id="SSF57424">
    <property type="entry name" value="LDL receptor-like module"/>
    <property type="match status" value="1"/>
</dbReference>